<evidence type="ECO:0000313" key="2">
    <source>
        <dbReference type="EMBL" id="PJR14835.1"/>
    </source>
</evidence>
<dbReference type="EMBL" id="NJGD01000005">
    <property type="protein sequence ID" value="PJR14835.1"/>
    <property type="molecule type" value="Genomic_DNA"/>
</dbReference>
<feature type="compositionally biased region" description="Low complexity" evidence="1">
    <location>
        <begin position="44"/>
        <end position="54"/>
    </location>
</feature>
<dbReference type="Proteomes" id="UP000231987">
    <property type="component" value="Unassembled WGS sequence"/>
</dbReference>
<evidence type="ECO:0000256" key="1">
    <source>
        <dbReference type="SAM" id="MobiDB-lite"/>
    </source>
</evidence>
<reference evidence="2 3" key="1">
    <citation type="submission" date="2017-06" db="EMBL/GenBank/DDBJ databases">
        <title>Ensifer strains isolated from leguminous trees and herbs display diverse denitrification phenotypes with some acting as strong N2O sinks.</title>
        <authorList>
            <person name="Woliy K."/>
            <person name="Mania D."/>
            <person name="Bakken L.R."/>
            <person name="Frostegard A."/>
        </authorList>
    </citation>
    <scope>NUCLEOTIDE SEQUENCE [LARGE SCALE GENOMIC DNA]</scope>
    <source>
        <strain evidence="2 3">AC50a</strain>
    </source>
</reference>
<accession>A0A2J0Z2W8</accession>
<evidence type="ECO:0000313" key="3">
    <source>
        <dbReference type="Proteomes" id="UP000231987"/>
    </source>
</evidence>
<dbReference type="AlphaFoldDB" id="A0A2J0Z2W8"/>
<gene>
    <name evidence="2" type="ORF">CEJ86_13500</name>
</gene>
<feature type="region of interest" description="Disordered" evidence="1">
    <location>
        <begin position="44"/>
        <end position="68"/>
    </location>
</feature>
<name>A0A2J0Z2W8_RHIML</name>
<proteinExistence type="predicted"/>
<sequence length="68" mass="7500">MIEAVGRTLLAFQALGKMLAHVYMRLTEILRLIFSLLSHIPIRGTGTKTATSAGKKLRARPQPNGIRN</sequence>
<dbReference type="RefSeq" id="WP_018094672.1">
    <property type="nucleotide sequence ID" value="NZ_JAHVCQ010000012.1"/>
</dbReference>
<comment type="caution">
    <text evidence="2">The sequence shown here is derived from an EMBL/GenBank/DDBJ whole genome shotgun (WGS) entry which is preliminary data.</text>
</comment>
<protein>
    <submittedName>
        <fullName evidence="2">Uncharacterized protein</fullName>
    </submittedName>
</protein>
<organism evidence="2 3">
    <name type="scientific">Rhizobium meliloti</name>
    <name type="common">Ensifer meliloti</name>
    <name type="synonym">Sinorhizobium meliloti</name>
    <dbReference type="NCBI Taxonomy" id="382"/>
    <lineage>
        <taxon>Bacteria</taxon>
        <taxon>Pseudomonadati</taxon>
        <taxon>Pseudomonadota</taxon>
        <taxon>Alphaproteobacteria</taxon>
        <taxon>Hyphomicrobiales</taxon>
        <taxon>Rhizobiaceae</taxon>
        <taxon>Sinorhizobium/Ensifer group</taxon>
        <taxon>Sinorhizobium</taxon>
    </lineage>
</organism>